<keyword evidence="13" id="KW-1185">Reference proteome</keyword>
<evidence type="ECO:0000256" key="9">
    <source>
        <dbReference type="SAM" id="MobiDB-lite"/>
    </source>
</evidence>
<feature type="region of interest" description="Disordered" evidence="9">
    <location>
        <begin position="15"/>
        <end position="56"/>
    </location>
</feature>
<dbReference type="InterPro" id="IPR011765">
    <property type="entry name" value="Pept_M16_N"/>
</dbReference>
<dbReference type="InterPro" id="IPR007863">
    <property type="entry name" value="Peptidase_M16_C"/>
</dbReference>
<dbReference type="Proteomes" id="UP000466966">
    <property type="component" value="Unassembled WGS sequence"/>
</dbReference>
<dbReference type="PROSITE" id="PS00143">
    <property type="entry name" value="INSULINASE"/>
    <property type="match status" value="1"/>
</dbReference>
<dbReference type="EMBL" id="WTYV01000003">
    <property type="protein sequence ID" value="MXO72058.1"/>
    <property type="molecule type" value="Genomic_DNA"/>
</dbReference>
<evidence type="ECO:0000256" key="7">
    <source>
        <dbReference type="ARBA" id="ARBA00023049"/>
    </source>
</evidence>
<dbReference type="InterPro" id="IPR001431">
    <property type="entry name" value="Pept_M16_Zn_BS"/>
</dbReference>
<dbReference type="Pfam" id="PF00675">
    <property type="entry name" value="Peptidase_M16"/>
    <property type="match status" value="1"/>
</dbReference>
<evidence type="ECO:0000256" key="1">
    <source>
        <dbReference type="ARBA" id="ARBA00001947"/>
    </source>
</evidence>
<organism evidence="12 13">
    <name type="scientific">Alteraurantiacibacter buctensis</name>
    <dbReference type="NCBI Taxonomy" id="1503981"/>
    <lineage>
        <taxon>Bacteria</taxon>
        <taxon>Pseudomonadati</taxon>
        <taxon>Pseudomonadota</taxon>
        <taxon>Alphaproteobacteria</taxon>
        <taxon>Sphingomonadales</taxon>
        <taxon>Erythrobacteraceae</taxon>
        <taxon>Alteraurantiacibacter</taxon>
    </lineage>
</organism>
<evidence type="ECO:0000256" key="3">
    <source>
        <dbReference type="ARBA" id="ARBA00022670"/>
    </source>
</evidence>
<evidence type="ECO:0000256" key="2">
    <source>
        <dbReference type="ARBA" id="ARBA00007261"/>
    </source>
</evidence>
<dbReference type="PANTHER" id="PTHR43690:SF17">
    <property type="entry name" value="PROTEIN YHJJ"/>
    <property type="match status" value="1"/>
</dbReference>
<reference evidence="12 13" key="1">
    <citation type="submission" date="2019-12" db="EMBL/GenBank/DDBJ databases">
        <title>Genomic-based taxomic classification of the family Erythrobacteraceae.</title>
        <authorList>
            <person name="Xu L."/>
        </authorList>
    </citation>
    <scope>NUCLEOTIDE SEQUENCE [LARGE SCALE GENOMIC DNA]</scope>
    <source>
        <strain evidence="12 13">M0322</strain>
    </source>
</reference>
<name>A0A844YYF2_9SPHN</name>
<evidence type="ECO:0000256" key="5">
    <source>
        <dbReference type="ARBA" id="ARBA00022801"/>
    </source>
</evidence>
<gene>
    <name evidence="12" type="ORF">GRI99_10465</name>
</gene>
<dbReference type="AlphaFoldDB" id="A0A844YYF2"/>
<dbReference type="GO" id="GO:0004222">
    <property type="term" value="F:metalloendopeptidase activity"/>
    <property type="evidence" value="ECO:0007669"/>
    <property type="project" value="InterPro"/>
</dbReference>
<keyword evidence="3" id="KW-0645">Protease</keyword>
<dbReference type="Pfam" id="PF05193">
    <property type="entry name" value="Peptidase_M16_C"/>
    <property type="match status" value="2"/>
</dbReference>
<evidence type="ECO:0000256" key="6">
    <source>
        <dbReference type="ARBA" id="ARBA00022833"/>
    </source>
</evidence>
<feature type="domain" description="Peptidase M16 C-terminal" evidence="11">
    <location>
        <begin position="785"/>
        <end position="960"/>
    </location>
</feature>
<feature type="domain" description="Peptidase M16 C-terminal" evidence="11">
    <location>
        <begin position="306"/>
        <end position="487"/>
    </location>
</feature>
<comment type="caution">
    <text evidence="12">The sequence shown here is derived from an EMBL/GenBank/DDBJ whole genome shotgun (WGS) entry which is preliminary data.</text>
</comment>
<evidence type="ECO:0000259" key="11">
    <source>
        <dbReference type="Pfam" id="PF05193"/>
    </source>
</evidence>
<evidence type="ECO:0000313" key="12">
    <source>
        <dbReference type="EMBL" id="MXO72058.1"/>
    </source>
</evidence>
<feature type="domain" description="Peptidase M16 N-terminal" evidence="10">
    <location>
        <begin position="150"/>
        <end position="274"/>
    </location>
</feature>
<comment type="similarity">
    <text evidence="2 8">Belongs to the peptidase M16 family.</text>
</comment>
<dbReference type="Gene3D" id="3.30.830.10">
    <property type="entry name" value="Metalloenzyme, LuxS/M16 peptidase-like"/>
    <property type="match status" value="4"/>
</dbReference>
<evidence type="ECO:0000256" key="8">
    <source>
        <dbReference type="RuleBase" id="RU004447"/>
    </source>
</evidence>
<evidence type="ECO:0000256" key="4">
    <source>
        <dbReference type="ARBA" id="ARBA00022723"/>
    </source>
</evidence>
<keyword evidence="6" id="KW-0862">Zinc</keyword>
<dbReference type="InterPro" id="IPR011249">
    <property type="entry name" value="Metalloenz_LuxS/M16"/>
</dbReference>
<protein>
    <submittedName>
        <fullName evidence="12">Insulinase family protein</fullName>
    </submittedName>
</protein>
<sequence>MQALLPDPISRMHVSRASLSGNPAGPYGRASRCAMWPKPGTPRQAAGDPPLPAGADDKQLPVQHSCAIKRAMNLRAFFALTSALAVTLPAPLLAQAPEYQHPEQVIHHVTAPVNPALLEAFGIAGSDLPFDTGYRIGVLDNGLKFIIRQNGTPAGQGMVYLWINTGSLGEEEDQAGFAHFLEHMAFNGSTRVPEGEMVHLLEREGLAFGPDTNASTGFDRTLYQLNLPRNDPALLDTALMLMRETASELTLDPDAVAREIGVVQSELRVRDTYQLKNSLAQLKFLYPGAAFAENWLGGSPESVGTATSQRLRDFYTRWYRPDNAAIIVVGDFDAAAVEAAVRQHFAGWTAPTVEEPANAGPFDFARAGETQVWLDPALAEQVTATRTAPWIDRPDTVATRRERVLREIGYAIVNRRLQRLQRDENPPFRGAGFVTEEVFQEARSTSLVVQAAEGEWQRGLAAAQEEYRRALQFGFTPAEVAEQVANLRASLEANAAGAATRDNRNFITGALTLLEDAQVPTTPQSALERFIQHEPLITPEAVLAALQADAVSLDNPLIRYSGRTAPAGGEAALRAAWDAGMATPLVAREEAAAGQFAYTDFGPVGTVASDVVEPLLGIRTITFANGLKLNLKRTDLQENRVSVQLNIDGGELLDTRENPLATAMTSSLITGGLGAHTLDELVTILAGKQVGINIGAGDETFQLSGTTTPGDLELQLQLIAAAVTDPGYRPTGEEQYRRSLANFFARINATPASTLGNALGGILSDGDPRFTLQSPEAYQALTFAGLRQSIGERWQNGAMELALVGDFDEEATIALVARTLGALPPRETAFGEYTENRVRSFTADRSPRTLYHQGEANQALIRMMWPTRDGEDLRAALELDLLGRVLRLQLTDSLREQLGQTYSPVADSNTSRVYPGWGTMSVGAEIAPDQVEAARAAILDVVSALRAAPVDADVLQRARAPLIETYENLLKTNGGWIGLVDRAQTQPDRLQRYMAGQETIRSVTAEDLHAMAQRYLDPAQRLEIVVLPEPAAQQ</sequence>
<keyword evidence="4" id="KW-0479">Metal-binding</keyword>
<dbReference type="InterPro" id="IPR050626">
    <property type="entry name" value="Peptidase_M16"/>
</dbReference>
<evidence type="ECO:0000259" key="10">
    <source>
        <dbReference type="Pfam" id="PF00675"/>
    </source>
</evidence>
<dbReference type="GO" id="GO:0006508">
    <property type="term" value="P:proteolysis"/>
    <property type="evidence" value="ECO:0007669"/>
    <property type="project" value="UniProtKB-KW"/>
</dbReference>
<accession>A0A844YYF2</accession>
<keyword evidence="5" id="KW-0378">Hydrolase</keyword>
<evidence type="ECO:0000313" key="13">
    <source>
        <dbReference type="Proteomes" id="UP000466966"/>
    </source>
</evidence>
<dbReference type="SUPFAM" id="SSF63411">
    <property type="entry name" value="LuxS/MPP-like metallohydrolase"/>
    <property type="match status" value="3"/>
</dbReference>
<proteinExistence type="inferred from homology"/>
<keyword evidence="7" id="KW-0482">Metalloprotease</keyword>
<dbReference type="PANTHER" id="PTHR43690">
    <property type="entry name" value="NARDILYSIN"/>
    <property type="match status" value="1"/>
</dbReference>
<dbReference type="GO" id="GO:0046872">
    <property type="term" value="F:metal ion binding"/>
    <property type="evidence" value="ECO:0007669"/>
    <property type="project" value="UniProtKB-KW"/>
</dbReference>
<comment type="cofactor">
    <cofactor evidence="1">
        <name>Zn(2+)</name>
        <dbReference type="ChEBI" id="CHEBI:29105"/>
    </cofactor>
</comment>